<evidence type="ECO:0000313" key="3">
    <source>
        <dbReference type="Proteomes" id="UP000076744"/>
    </source>
</evidence>
<sequence>MGFTTSVAYSFPATIVNTRVVLVDDAKPFGGVAAAEITMEAPLVPLKLIEKAGFGGEDGHMFLRAEADASDESGMYGGFDTIDRRFSRSSGVVRNMDLFALPVACTRRENCEAGSCQAGSTLRLLLVAPADNGLESMKRVGYTVTDPGRLKYAVPGLRKSLRSSSEPSQDYREDGG</sequence>
<dbReference type="RefSeq" id="XP_018701790.1">
    <property type="nucleotide sequence ID" value="XM_018850878.1"/>
</dbReference>
<proteinExistence type="predicted"/>
<gene>
    <name evidence="2" type="ORF">ISF_07275</name>
</gene>
<organism evidence="2 3">
    <name type="scientific">Cordyceps fumosorosea (strain ARSEF 2679)</name>
    <name type="common">Isaria fumosorosea</name>
    <dbReference type="NCBI Taxonomy" id="1081104"/>
    <lineage>
        <taxon>Eukaryota</taxon>
        <taxon>Fungi</taxon>
        <taxon>Dikarya</taxon>
        <taxon>Ascomycota</taxon>
        <taxon>Pezizomycotina</taxon>
        <taxon>Sordariomycetes</taxon>
        <taxon>Hypocreomycetidae</taxon>
        <taxon>Hypocreales</taxon>
        <taxon>Cordycipitaceae</taxon>
        <taxon>Cordyceps</taxon>
    </lineage>
</organism>
<accession>A0A167PKQ2</accession>
<comment type="caution">
    <text evidence="2">The sequence shown here is derived from an EMBL/GenBank/DDBJ whole genome shotgun (WGS) entry which is preliminary data.</text>
</comment>
<dbReference type="Proteomes" id="UP000076744">
    <property type="component" value="Unassembled WGS sequence"/>
</dbReference>
<dbReference type="AlphaFoldDB" id="A0A167PKQ2"/>
<evidence type="ECO:0000256" key="1">
    <source>
        <dbReference type="SAM" id="MobiDB-lite"/>
    </source>
</evidence>
<dbReference type="OrthoDB" id="47007at2759"/>
<name>A0A167PKQ2_CORFA</name>
<evidence type="ECO:0000313" key="2">
    <source>
        <dbReference type="EMBL" id="OAA56759.1"/>
    </source>
</evidence>
<feature type="region of interest" description="Disordered" evidence="1">
    <location>
        <begin position="155"/>
        <end position="176"/>
    </location>
</feature>
<protein>
    <submittedName>
        <fullName evidence="2">Heterokaryon incompatibility</fullName>
    </submittedName>
</protein>
<dbReference type="EMBL" id="AZHB01000021">
    <property type="protein sequence ID" value="OAA56759.1"/>
    <property type="molecule type" value="Genomic_DNA"/>
</dbReference>
<reference evidence="2 3" key="1">
    <citation type="journal article" date="2016" name="Genome Biol. Evol.">
        <title>Divergent and convergent evolution of fungal pathogenicity.</title>
        <authorList>
            <person name="Shang Y."/>
            <person name="Xiao G."/>
            <person name="Zheng P."/>
            <person name="Cen K."/>
            <person name="Zhan S."/>
            <person name="Wang C."/>
        </authorList>
    </citation>
    <scope>NUCLEOTIDE SEQUENCE [LARGE SCALE GENOMIC DNA]</scope>
    <source>
        <strain evidence="2 3">ARSEF 2679</strain>
    </source>
</reference>
<keyword evidence="3" id="KW-1185">Reference proteome</keyword>
<dbReference type="GeneID" id="30023567"/>